<evidence type="ECO:0000313" key="2">
    <source>
        <dbReference type="Proteomes" id="UP000186758"/>
    </source>
</evidence>
<dbReference type="SUPFAM" id="SSF51261">
    <property type="entry name" value="Duplicated hybrid motif"/>
    <property type="match status" value="1"/>
</dbReference>
<evidence type="ECO:0000313" key="1">
    <source>
        <dbReference type="EMBL" id="OLU46148.1"/>
    </source>
</evidence>
<evidence type="ECO:0008006" key="3">
    <source>
        <dbReference type="Google" id="ProtNLM"/>
    </source>
</evidence>
<dbReference type="AlphaFoldDB" id="A0A1Q9YM90"/>
<dbReference type="InterPro" id="IPR011055">
    <property type="entry name" value="Dup_hybrid_motif"/>
</dbReference>
<reference evidence="1 2" key="1">
    <citation type="submission" date="2016-11" db="EMBL/GenBank/DDBJ databases">
        <title>Description of two novel members of the family Erysipelotrichaceae: Ileibacterium lipovorans gen. nov., sp. nov. and Dubosiella newyorkensis, gen. nov., sp. nov.</title>
        <authorList>
            <person name="Cox L.M."/>
            <person name="Sohn J."/>
            <person name="Tyrrell K.L."/>
            <person name="Citron D.M."/>
            <person name="Lawson P.A."/>
            <person name="Patel N.B."/>
            <person name="Iizumi T."/>
            <person name="Perez-Perez G.I."/>
            <person name="Goldstein E.J."/>
            <person name="Blaser M.J."/>
        </authorList>
    </citation>
    <scope>NUCLEOTIDE SEQUENCE [LARGE SCALE GENOMIC DNA]</scope>
    <source>
        <strain evidence="1 2">NYU-BL-K8</strain>
    </source>
</reference>
<accession>A0A1Q9YM90</accession>
<dbReference type="Proteomes" id="UP000186758">
    <property type="component" value="Unassembled WGS sequence"/>
</dbReference>
<comment type="caution">
    <text evidence="1">The sequence shown here is derived from an EMBL/GenBank/DDBJ whole genome shotgun (WGS) entry which is preliminary data.</text>
</comment>
<sequence>MADFFKNLEKHIEDEWDDIKNAVKDSAADLKEGAQALDGRVDATPVMKAEEAEAAGIVEGMLKGSTLCSPCASTVATIARTPGHTGLTLANSEGVIVALPDNLQDQIQVLVTEGQPVSRGTPLMQFTQEALNSCTIDLVLPELMQGPDGEPERIIRVFGPVKPE</sequence>
<proteinExistence type="predicted"/>
<organism evidence="1 2">
    <name type="scientific">Faecalibaculum rodentium</name>
    <dbReference type="NCBI Taxonomy" id="1702221"/>
    <lineage>
        <taxon>Bacteria</taxon>
        <taxon>Bacillati</taxon>
        <taxon>Bacillota</taxon>
        <taxon>Erysipelotrichia</taxon>
        <taxon>Erysipelotrichales</taxon>
        <taxon>Erysipelotrichaceae</taxon>
        <taxon>Faecalibaculum</taxon>
    </lineage>
</organism>
<name>A0A1Q9YM90_9FIRM</name>
<protein>
    <recommendedName>
        <fullName evidence="3">PTS EIIA type-1 domain-containing protein</fullName>
    </recommendedName>
</protein>
<gene>
    <name evidence="1" type="ORF">BO223_02915</name>
</gene>
<dbReference type="EMBL" id="MPJZ01000035">
    <property type="protein sequence ID" value="OLU46148.1"/>
    <property type="molecule type" value="Genomic_DNA"/>
</dbReference>
<dbReference type="Gene3D" id="2.70.70.10">
    <property type="entry name" value="Glucose Permease (Domain IIA)"/>
    <property type="match status" value="1"/>
</dbReference>
<dbReference type="RefSeq" id="WP_075884854.1">
    <property type="nucleotide sequence ID" value="NZ_MPJZ01000035.1"/>
</dbReference>